<dbReference type="AlphaFoldDB" id="M7ZS29"/>
<evidence type="ECO:0000256" key="5">
    <source>
        <dbReference type="ARBA" id="ARBA00010846"/>
    </source>
</evidence>
<dbReference type="Pfam" id="PF24570">
    <property type="entry name" value="BACK_BPM_SPOP"/>
    <property type="match status" value="1"/>
</dbReference>
<comment type="subcellular location">
    <subcellularLocation>
        <location evidence="2">Membrane</location>
        <topology evidence="2">Single-pass membrane protein</topology>
    </subcellularLocation>
</comment>
<organism evidence="17">
    <name type="scientific">Triticum urartu</name>
    <name type="common">Red wild einkorn</name>
    <name type="synonym">Crithodium urartu</name>
    <dbReference type="NCBI Taxonomy" id="4572"/>
    <lineage>
        <taxon>Eukaryota</taxon>
        <taxon>Viridiplantae</taxon>
        <taxon>Streptophyta</taxon>
        <taxon>Embryophyta</taxon>
        <taxon>Tracheophyta</taxon>
        <taxon>Spermatophyta</taxon>
        <taxon>Magnoliopsida</taxon>
        <taxon>Liliopsida</taxon>
        <taxon>Poales</taxon>
        <taxon>Poaceae</taxon>
        <taxon>BOP clade</taxon>
        <taxon>Pooideae</taxon>
        <taxon>Triticodae</taxon>
        <taxon>Triticeae</taxon>
        <taxon>Triticinae</taxon>
        <taxon>Triticum</taxon>
    </lineage>
</organism>
<dbReference type="GO" id="GO:0016020">
    <property type="term" value="C:membrane"/>
    <property type="evidence" value="ECO:0007669"/>
    <property type="project" value="UniProtKB-SubCell"/>
</dbReference>
<evidence type="ECO:0000256" key="9">
    <source>
        <dbReference type="ARBA" id="ARBA00022989"/>
    </source>
</evidence>
<dbReference type="PRINTS" id="PR00463">
    <property type="entry name" value="EP450I"/>
</dbReference>
<dbReference type="GO" id="GO:0004497">
    <property type="term" value="F:monooxygenase activity"/>
    <property type="evidence" value="ECO:0007669"/>
    <property type="project" value="UniProtKB-KW"/>
</dbReference>
<dbReference type="SUPFAM" id="SSF48264">
    <property type="entry name" value="Cytochrome P450"/>
    <property type="match status" value="1"/>
</dbReference>
<dbReference type="FunFam" id="1.10.630.10:FF:000126">
    <property type="entry name" value="Predicted protein"/>
    <property type="match status" value="1"/>
</dbReference>
<dbReference type="InterPro" id="IPR001128">
    <property type="entry name" value="Cyt_P450"/>
</dbReference>
<gene>
    <name evidence="17" type="ORF">TRIUR3_03626</name>
</gene>
<evidence type="ECO:0000313" key="17">
    <source>
        <dbReference type="EMBL" id="EMS50914.1"/>
    </source>
</evidence>
<evidence type="ECO:0000256" key="7">
    <source>
        <dbReference type="ARBA" id="ARBA00022692"/>
    </source>
</evidence>
<dbReference type="PRINTS" id="PR00385">
    <property type="entry name" value="P450"/>
</dbReference>
<name>M7ZS29_TRIUA</name>
<dbReference type="GO" id="GO:0005506">
    <property type="term" value="F:iron ion binding"/>
    <property type="evidence" value="ECO:0007669"/>
    <property type="project" value="InterPro"/>
</dbReference>
<dbReference type="STRING" id="4572.M7ZS29"/>
<feature type="compositionally biased region" description="Basic and acidic residues" evidence="15">
    <location>
        <begin position="102"/>
        <end position="114"/>
    </location>
</feature>
<evidence type="ECO:0000256" key="11">
    <source>
        <dbReference type="ARBA" id="ARBA00023004"/>
    </source>
</evidence>
<evidence type="ECO:0000256" key="13">
    <source>
        <dbReference type="ARBA" id="ARBA00023136"/>
    </source>
</evidence>
<dbReference type="Gene3D" id="1.10.630.10">
    <property type="entry name" value="Cytochrome P450"/>
    <property type="match status" value="1"/>
</dbReference>
<protein>
    <submittedName>
        <fullName evidence="17">Cytochrome P450 71D7</fullName>
    </submittedName>
</protein>
<dbReference type="GO" id="GO:0016705">
    <property type="term" value="F:oxidoreductase activity, acting on paired donors, with incorporation or reduction of molecular oxygen"/>
    <property type="evidence" value="ECO:0007669"/>
    <property type="project" value="InterPro"/>
</dbReference>
<dbReference type="PANTHER" id="PTHR47956:SF30">
    <property type="entry name" value="OS06G0641500 PROTEIN"/>
    <property type="match status" value="1"/>
</dbReference>
<comment type="cofactor">
    <cofactor evidence="1 14">
        <name>heme</name>
        <dbReference type="ChEBI" id="CHEBI:30413"/>
    </cofactor>
</comment>
<keyword evidence="11 14" id="KW-0408">Iron</keyword>
<comment type="similarity">
    <text evidence="5">Belongs to the Tdpoz family.</text>
</comment>
<keyword evidence="9" id="KW-1133">Transmembrane helix</keyword>
<dbReference type="InterPro" id="IPR017972">
    <property type="entry name" value="Cyt_P450_CS"/>
</dbReference>
<dbReference type="Gene3D" id="3.30.710.10">
    <property type="entry name" value="Potassium Channel Kv1.1, Chain A"/>
    <property type="match status" value="1"/>
</dbReference>
<keyword evidence="6 14" id="KW-0349">Heme</keyword>
<keyword evidence="8 14" id="KW-0479">Metal-binding</keyword>
<dbReference type="eggNOG" id="KOG0156">
    <property type="taxonomic scope" value="Eukaryota"/>
</dbReference>
<feature type="domain" description="BPM/SPOP BACK" evidence="16">
    <location>
        <begin position="186"/>
        <end position="240"/>
    </location>
</feature>
<feature type="region of interest" description="Disordered" evidence="15">
    <location>
        <begin position="45"/>
        <end position="71"/>
    </location>
</feature>
<dbReference type="eggNOG" id="KOG1987">
    <property type="taxonomic scope" value="Eukaryota"/>
</dbReference>
<dbReference type="EMBL" id="KD226773">
    <property type="protein sequence ID" value="EMS50914.1"/>
    <property type="molecule type" value="Genomic_DNA"/>
</dbReference>
<evidence type="ECO:0000256" key="3">
    <source>
        <dbReference type="ARBA" id="ARBA00004906"/>
    </source>
</evidence>
<dbReference type="GO" id="GO:0020037">
    <property type="term" value="F:heme binding"/>
    <property type="evidence" value="ECO:0007669"/>
    <property type="project" value="InterPro"/>
</dbReference>
<evidence type="ECO:0000256" key="15">
    <source>
        <dbReference type="SAM" id="MobiDB-lite"/>
    </source>
</evidence>
<keyword evidence="13" id="KW-0472">Membrane</keyword>
<evidence type="ECO:0000256" key="1">
    <source>
        <dbReference type="ARBA" id="ARBA00001971"/>
    </source>
</evidence>
<keyword evidence="12" id="KW-0503">Monooxygenase</keyword>
<accession>M7ZS29</accession>
<evidence type="ECO:0000256" key="2">
    <source>
        <dbReference type="ARBA" id="ARBA00004167"/>
    </source>
</evidence>
<dbReference type="InterPro" id="IPR011333">
    <property type="entry name" value="SKP1/BTB/POZ_sf"/>
</dbReference>
<comment type="pathway">
    <text evidence="3">Protein modification; protein ubiquitination.</text>
</comment>
<sequence>MAAANFCVLIQADFMKRRAVGGEGAGGRAVVGEPSKVREQVVALEEHTGKGTTIRDNPAESRRRKPVAGAAAGPCKASGVLGGGTMVALACCWKKRREDEGEGERKLGGRRETRVGTGSQGEMDEDEDGLVRCWCREGSDSFPVIVADENEGALLQHLLLAADRYNLPTLRAMCEKKLREHIDVSTVTSILGLAEQHGCDGLKKACCKFLRCPDNLRAVVSTNGFDDFCRSCPTLMKDMILGILPAKAKGEGEAQPLPLPPRNGAAKGGEESILPKAPRRHATFLEHIQMEDSISHYYSVYLGWALVLASLALALRRRKAANNGLQLPPGPWQLPIIGSLHHLVRQLPHRAMRDLARRHGPVMLLRLGSMPTLVLSSPDAAREVLKNQDLAFATRRLTATMGVLTYGGRDMIFAPYAIREEEVATMLRAIQSAGPVVELRALLSALISDGTFRAVMGNRCDSKQRDLFLRELDRIVRLATGLNTADLWPSSWLAGRLSNALRRAEEIHASVFGIIKGIIHEHLERREEGQGGEEDALDVLLKIHKDGVIDMDIFSAGSETSATTLEWVMAELMKNPAAMVKATAEVRRAFEGDGTVDEGKLGELPYMRLVIRETFRLHPPLPLMLPRECREPCKVLGYDVLKGTQVIVNTWALGRDEQSWGPDAAEFRPERFESGAGVDVDFRGTDFELLPFGAGRRMCPGMAFGLASVELPLASMLLHFDWEAPNISNPAEFDMTEQFGVTARRKANLLLRPSLRVPLPTSPPL</sequence>
<reference evidence="17" key="1">
    <citation type="journal article" date="2013" name="Nature">
        <title>Draft genome of the wheat A-genome progenitor Triticum urartu.</title>
        <authorList>
            <person name="Ling H.Q."/>
            <person name="Zhao S."/>
            <person name="Liu D."/>
            <person name="Wang J."/>
            <person name="Sun H."/>
            <person name="Zhang C."/>
            <person name="Fan H."/>
            <person name="Li D."/>
            <person name="Dong L."/>
            <person name="Tao Y."/>
            <person name="Gao C."/>
            <person name="Wu H."/>
            <person name="Li Y."/>
            <person name="Cui Y."/>
            <person name="Guo X."/>
            <person name="Zheng S."/>
            <person name="Wang B."/>
            <person name="Yu K."/>
            <person name="Liang Q."/>
            <person name="Yang W."/>
            <person name="Lou X."/>
            <person name="Chen J."/>
            <person name="Feng M."/>
            <person name="Jian J."/>
            <person name="Zhang X."/>
            <person name="Luo G."/>
            <person name="Jiang Y."/>
            <person name="Liu J."/>
            <person name="Wang Z."/>
            <person name="Sha Y."/>
            <person name="Zhang B."/>
            <person name="Wu H."/>
            <person name="Tang D."/>
            <person name="Shen Q."/>
            <person name="Xue P."/>
            <person name="Zou S."/>
            <person name="Wang X."/>
            <person name="Liu X."/>
            <person name="Wang F."/>
            <person name="Yang Y."/>
            <person name="An X."/>
            <person name="Dong Z."/>
            <person name="Zhang K."/>
            <person name="Zhang X."/>
            <person name="Luo M.C."/>
            <person name="Dvorak J."/>
            <person name="Tong Y."/>
            <person name="Wang J."/>
            <person name="Yang H."/>
            <person name="Li Z."/>
            <person name="Wang D."/>
            <person name="Zhang A."/>
            <person name="Wang J."/>
        </authorList>
    </citation>
    <scope>NUCLEOTIDE SEQUENCE</scope>
</reference>
<evidence type="ECO:0000256" key="8">
    <source>
        <dbReference type="ARBA" id="ARBA00022723"/>
    </source>
</evidence>
<dbReference type="InterPro" id="IPR056423">
    <property type="entry name" value="BACK_BPM_SPOP"/>
</dbReference>
<dbReference type="PROSITE" id="PS00086">
    <property type="entry name" value="CYTOCHROME_P450"/>
    <property type="match status" value="1"/>
</dbReference>
<dbReference type="Pfam" id="PF00067">
    <property type="entry name" value="p450"/>
    <property type="match status" value="2"/>
</dbReference>
<feature type="binding site" description="axial binding residue" evidence="14">
    <location>
        <position position="699"/>
    </location>
    <ligand>
        <name>heme</name>
        <dbReference type="ChEBI" id="CHEBI:30413"/>
    </ligand>
    <ligandPart>
        <name>Fe</name>
        <dbReference type="ChEBI" id="CHEBI:18248"/>
    </ligandPart>
</feature>
<dbReference type="PANTHER" id="PTHR47956">
    <property type="entry name" value="CYTOCHROME P450 71B11-RELATED"/>
    <property type="match status" value="1"/>
</dbReference>
<dbReference type="InterPro" id="IPR050193">
    <property type="entry name" value="Cytochrome_P450_71"/>
</dbReference>
<dbReference type="OMA" id="MFIMINI"/>
<evidence type="ECO:0000259" key="16">
    <source>
        <dbReference type="Pfam" id="PF24570"/>
    </source>
</evidence>
<proteinExistence type="inferred from homology"/>
<evidence type="ECO:0000256" key="10">
    <source>
        <dbReference type="ARBA" id="ARBA00023002"/>
    </source>
</evidence>
<feature type="region of interest" description="Disordered" evidence="15">
    <location>
        <begin position="102"/>
        <end position="124"/>
    </location>
</feature>
<evidence type="ECO:0000256" key="14">
    <source>
        <dbReference type="PIRSR" id="PIRSR602401-1"/>
    </source>
</evidence>
<evidence type="ECO:0000256" key="6">
    <source>
        <dbReference type="ARBA" id="ARBA00022617"/>
    </source>
</evidence>
<evidence type="ECO:0000256" key="4">
    <source>
        <dbReference type="ARBA" id="ARBA00010617"/>
    </source>
</evidence>
<dbReference type="InterPro" id="IPR002401">
    <property type="entry name" value="Cyt_P450_E_grp-I"/>
</dbReference>
<keyword evidence="10" id="KW-0560">Oxidoreductase</keyword>
<dbReference type="InterPro" id="IPR036396">
    <property type="entry name" value="Cyt_P450_sf"/>
</dbReference>
<keyword evidence="7" id="KW-0812">Transmembrane</keyword>
<evidence type="ECO:0000256" key="12">
    <source>
        <dbReference type="ARBA" id="ARBA00023033"/>
    </source>
</evidence>
<comment type="similarity">
    <text evidence="4">Belongs to the cytochrome P450 family.</text>
</comment>